<dbReference type="PANTHER" id="PTHR12804">
    <property type="entry name" value="MICROSOMAL SIGNAL PEPTIDASE 23 KD SUBUNIT SPC22/23"/>
    <property type="match status" value="1"/>
</dbReference>
<gene>
    <name evidence="11" type="ORF">L596_030670</name>
</gene>
<dbReference type="OrthoDB" id="10261524at2759"/>
<dbReference type="EMBL" id="AZBU02000014">
    <property type="protein sequence ID" value="TKR58046.1"/>
    <property type="molecule type" value="Genomic_DNA"/>
</dbReference>
<dbReference type="GO" id="GO:0006465">
    <property type="term" value="P:signal peptide processing"/>
    <property type="evidence" value="ECO:0007669"/>
    <property type="project" value="UniProtKB-UniRule"/>
</dbReference>
<keyword evidence="6" id="KW-1133">Transmembrane helix</keyword>
<keyword evidence="3" id="KW-0812">Transmembrane</keyword>
<evidence type="ECO:0000256" key="3">
    <source>
        <dbReference type="ARBA" id="ARBA00022692"/>
    </source>
</evidence>
<protein>
    <recommendedName>
        <fullName evidence="8 10">Signal peptidase complex subunit 3</fullName>
    </recommendedName>
</protein>
<evidence type="ECO:0000256" key="6">
    <source>
        <dbReference type="ARBA" id="ARBA00022989"/>
    </source>
</evidence>
<evidence type="ECO:0000313" key="12">
    <source>
        <dbReference type="Proteomes" id="UP000298663"/>
    </source>
</evidence>
<comment type="caution">
    <text evidence="11">The sequence shown here is derived from an EMBL/GenBank/DDBJ whole genome shotgun (WGS) entry which is preliminary data.</text>
</comment>
<dbReference type="PANTHER" id="PTHR12804:SF0">
    <property type="entry name" value="SIGNAL PEPTIDASE COMPLEX SUBUNIT 3"/>
    <property type="match status" value="1"/>
</dbReference>
<reference evidence="11 12" key="1">
    <citation type="journal article" date="2015" name="Genome Biol.">
        <title>Comparative genomics of Steinernema reveals deeply conserved gene regulatory networks.</title>
        <authorList>
            <person name="Dillman A.R."/>
            <person name="Macchietto M."/>
            <person name="Porter C.F."/>
            <person name="Rogers A."/>
            <person name="Williams B."/>
            <person name="Antoshechkin I."/>
            <person name="Lee M.M."/>
            <person name="Goodwin Z."/>
            <person name="Lu X."/>
            <person name="Lewis E.E."/>
            <person name="Goodrich-Blair H."/>
            <person name="Stock S.P."/>
            <person name="Adams B.J."/>
            <person name="Sternberg P.W."/>
            <person name="Mortazavi A."/>
        </authorList>
    </citation>
    <scope>NUCLEOTIDE SEQUENCE [LARGE SCALE GENOMIC DNA]</scope>
    <source>
        <strain evidence="11 12">ALL</strain>
    </source>
</reference>
<accession>A0A4U5LQ28</accession>
<evidence type="ECO:0000256" key="4">
    <source>
        <dbReference type="ARBA" id="ARBA00022824"/>
    </source>
</evidence>
<comment type="function">
    <text evidence="9">Essential component of the signal peptidase complex (SPC) which catalyzes the cleavage of N-terminal signal sequences from nascent proteins as they are translocated into the lumen of the endoplasmic reticulum. Essential for the SPC catalytic activity, possibly by stabilizing and positioning the active center of the complex close to the lumenal surface.</text>
</comment>
<dbReference type="STRING" id="34508.A0A4U5LQ28"/>
<evidence type="ECO:0000256" key="10">
    <source>
        <dbReference type="PIRNR" id="PIRNR016089"/>
    </source>
</evidence>
<sequence length="179" mass="20567">MHTIWTRANAIFAFTLSVLAVATFAAFVSTLFSDYSTPVQIHVTNPRLKSINDYGVDGVRSDLAMFGMDIHVDVSPVYNWNVKQLFLYLVAEYKSPKYKMNQVVLWDKIIKRDELSVVHEEHVIPKYYFFDEGNNLLNHKNVTLQLRWNVIPNAGYIRLAQGEGAARVEFPSSYITGRF</sequence>
<dbReference type="PIRSF" id="PIRSF016089">
    <property type="entry name" value="SPC22"/>
    <property type="match status" value="1"/>
</dbReference>
<reference evidence="11 12" key="2">
    <citation type="journal article" date="2019" name="G3 (Bethesda)">
        <title>Hybrid Assembly of the Genome of the Entomopathogenic Nematode Steinernema carpocapsae Identifies the X-Chromosome.</title>
        <authorList>
            <person name="Serra L."/>
            <person name="Macchietto M."/>
            <person name="Macias-Munoz A."/>
            <person name="McGill C.J."/>
            <person name="Rodriguez I.M."/>
            <person name="Rodriguez B."/>
            <person name="Murad R."/>
            <person name="Mortazavi A."/>
        </authorList>
    </citation>
    <scope>NUCLEOTIDE SEQUENCE [LARGE SCALE GENOMIC DNA]</scope>
    <source>
        <strain evidence="11 12">ALL</strain>
    </source>
</reference>
<evidence type="ECO:0000313" key="11">
    <source>
        <dbReference type="EMBL" id="TKR58046.1"/>
    </source>
</evidence>
<keyword evidence="7 10" id="KW-0472">Membrane</keyword>
<organism evidence="11 12">
    <name type="scientific">Steinernema carpocapsae</name>
    <name type="common">Entomopathogenic nematode</name>
    <dbReference type="NCBI Taxonomy" id="34508"/>
    <lineage>
        <taxon>Eukaryota</taxon>
        <taxon>Metazoa</taxon>
        <taxon>Ecdysozoa</taxon>
        <taxon>Nematoda</taxon>
        <taxon>Chromadorea</taxon>
        <taxon>Rhabditida</taxon>
        <taxon>Tylenchina</taxon>
        <taxon>Panagrolaimomorpha</taxon>
        <taxon>Strongyloidoidea</taxon>
        <taxon>Steinernematidae</taxon>
        <taxon>Steinernema</taxon>
    </lineage>
</organism>
<dbReference type="GO" id="GO:0005787">
    <property type="term" value="C:signal peptidase complex"/>
    <property type="evidence" value="ECO:0007669"/>
    <property type="project" value="UniProtKB-UniRule"/>
</dbReference>
<keyword evidence="5" id="KW-0735">Signal-anchor</keyword>
<dbReference type="InterPro" id="IPR007653">
    <property type="entry name" value="SPC3"/>
</dbReference>
<evidence type="ECO:0000256" key="8">
    <source>
        <dbReference type="ARBA" id="ARBA00029556"/>
    </source>
</evidence>
<evidence type="ECO:0000256" key="7">
    <source>
        <dbReference type="ARBA" id="ARBA00023136"/>
    </source>
</evidence>
<evidence type="ECO:0000256" key="1">
    <source>
        <dbReference type="ARBA" id="ARBA00004648"/>
    </source>
</evidence>
<dbReference type="GO" id="GO:0045047">
    <property type="term" value="P:protein targeting to ER"/>
    <property type="evidence" value="ECO:0007669"/>
    <property type="project" value="TreeGrafter"/>
</dbReference>
<dbReference type="AlphaFoldDB" id="A0A4U5LQ28"/>
<evidence type="ECO:0000256" key="5">
    <source>
        <dbReference type="ARBA" id="ARBA00022968"/>
    </source>
</evidence>
<proteinExistence type="inferred from homology"/>
<evidence type="ECO:0000256" key="9">
    <source>
        <dbReference type="ARBA" id="ARBA00046080"/>
    </source>
</evidence>
<comment type="similarity">
    <text evidence="2 10">Belongs to the SPCS3 family.</text>
</comment>
<name>A0A4U5LQ28_STECR</name>
<comment type="subcellular location">
    <subcellularLocation>
        <location evidence="1">Endoplasmic reticulum membrane</location>
        <topology evidence="1">Single-pass type II membrane protein</topology>
    </subcellularLocation>
</comment>
<keyword evidence="4 10" id="KW-0256">Endoplasmic reticulum</keyword>
<keyword evidence="12" id="KW-1185">Reference proteome</keyword>
<dbReference type="Pfam" id="PF04573">
    <property type="entry name" value="SPC22"/>
    <property type="match status" value="1"/>
</dbReference>
<dbReference type="Proteomes" id="UP000298663">
    <property type="component" value="Unassembled WGS sequence"/>
</dbReference>
<evidence type="ECO:0000256" key="2">
    <source>
        <dbReference type="ARBA" id="ARBA00009289"/>
    </source>
</evidence>